<feature type="binding site" evidence="7">
    <location>
        <position position="220"/>
    </location>
    <ligand>
        <name>Zn(2+)</name>
        <dbReference type="ChEBI" id="CHEBI:29105"/>
    </ligand>
</feature>
<dbReference type="OrthoDB" id="186812at2759"/>
<dbReference type="Pfam" id="PF03006">
    <property type="entry name" value="HlyIII"/>
    <property type="match status" value="1"/>
</dbReference>
<protein>
    <recommendedName>
        <fullName evidence="11">Monocyte to macrophage differentiation factor 2</fullName>
    </recommendedName>
</protein>
<keyword evidence="10" id="KW-1185">Reference proteome</keyword>
<dbReference type="GeneID" id="20248243"/>
<dbReference type="CTD" id="20248243"/>
<evidence type="ECO:0000256" key="1">
    <source>
        <dbReference type="ARBA" id="ARBA00004651"/>
    </source>
</evidence>
<accession>V4B106</accession>
<keyword evidence="6 8" id="KW-0472">Membrane</keyword>
<keyword evidence="7" id="KW-0862">Zinc</keyword>
<evidence type="ECO:0000256" key="5">
    <source>
        <dbReference type="ARBA" id="ARBA00022989"/>
    </source>
</evidence>
<dbReference type="PANTHER" id="PTHR20855:SF3">
    <property type="entry name" value="LD03007P"/>
    <property type="match status" value="1"/>
</dbReference>
<dbReference type="Proteomes" id="UP000030746">
    <property type="component" value="Unassembled WGS sequence"/>
</dbReference>
<evidence type="ECO:0000256" key="2">
    <source>
        <dbReference type="ARBA" id="ARBA00007018"/>
    </source>
</evidence>
<comment type="similarity">
    <text evidence="2">Belongs to the ADIPOR family.</text>
</comment>
<feature type="transmembrane region" description="Helical" evidence="8">
    <location>
        <begin position="138"/>
        <end position="156"/>
    </location>
</feature>
<evidence type="ECO:0000256" key="8">
    <source>
        <dbReference type="SAM" id="Phobius"/>
    </source>
</evidence>
<proteinExistence type="inferred from homology"/>
<feature type="binding site" evidence="7">
    <location>
        <position position="92"/>
    </location>
    <ligand>
        <name>Zn(2+)</name>
        <dbReference type="ChEBI" id="CHEBI:29105"/>
    </ligand>
</feature>
<reference evidence="9 10" key="1">
    <citation type="journal article" date="2013" name="Nature">
        <title>Insights into bilaterian evolution from three spiralian genomes.</title>
        <authorList>
            <person name="Simakov O."/>
            <person name="Marletaz F."/>
            <person name="Cho S.J."/>
            <person name="Edsinger-Gonzales E."/>
            <person name="Havlak P."/>
            <person name="Hellsten U."/>
            <person name="Kuo D.H."/>
            <person name="Larsson T."/>
            <person name="Lv J."/>
            <person name="Arendt D."/>
            <person name="Savage R."/>
            <person name="Osoegawa K."/>
            <person name="de Jong P."/>
            <person name="Grimwood J."/>
            <person name="Chapman J.A."/>
            <person name="Shapiro H."/>
            <person name="Aerts A."/>
            <person name="Otillar R.P."/>
            <person name="Terry A.Y."/>
            <person name="Boore J.L."/>
            <person name="Grigoriev I.V."/>
            <person name="Lindberg D.R."/>
            <person name="Seaver E.C."/>
            <person name="Weisblat D.A."/>
            <person name="Putnam N.H."/>
            <person name="Rokhsar D.S."/>
        </authorList>
    </citation>
    <scope>NUCLEOTIDE SEQUENCE [LARGE SCALE GENOMIC DNA]</scope>
</reference>
<feature type="transmembrane region" description="Helical" evidence="8">
    <location>
        <begin position="106"/>
        <end position="126"/>
    </location>
</feature>
<gene>
    <name evidence="9" type="ORF">LOTGIDRAFT_230242</name>
</gene>
<dbReference type="GO" id="GO:0046872">
    <property type="term" value="F:metal ion binding"/>
    <property type="evidence" value="ECO:0007669"/>
    <property type="project" value="UniProtKB-KW"/>
</dbReference>
<feature type="transmembrane region" description="Helical" evidence="8">
    <location>
        <begin position="163"/>
        <end position="183"/>
    </location>
</feature>
<feature type="transmembrane region" description="Helical" evidence="8">
    <location>
        <begin position="44"/>
        <end position="65"/>
    </location>
</feature>
<dbReference type="OMA" id="NAWTHLV"/>
<keyword evidence="4 8" id="KW-0812">Transmembrane</keyword>
<dbReference type="NCBIfam" id="TIGR01065">
    <property type="entry name" value="hlyIII"/>
    <property type="match status" value="1"/>
</dbReference>
<evidence type="ECO:0000313" key="10">
    <source>
        <dbReference type="Proteomes" id="UP000030746"/>
    </source>
</evidence>
<sequence>MPREAPLSLINRYLHHNRQNGLMNERAKPGTAYRPTDLEHIANVLTHGIWVLPSLLCGIWMMYIANNSLQYVSAVIYGAALWLLFTVSTTFHTLSYSGKFSSLKNFFHIGDRAVIYIFIAASYTPWLCIKDFNQWGNIVLWLVWIMAICGILYQYIFHEQYKLMETIFYLIIGVCPASVAFLMTEDSGLTELSLGGATYIIGVIFFKSDGLIPFAHAIWHCFVLVGSMFHYYGVVTHLLGPKDNLSNVDIPQPLHNEL</sequence>
<dbReference type="STRING" id="225164.V4B106"/>
<dbReference type="HOGENOM" id="CLU_051078_0_0_1"/>
<dbReference type="InterPro" id="IPR005744">
    <property type="entry name" value="Hy-lIII"/>
</dbReference>
<comment type="subcellular location">
    <subcellularLocation>
        <location evidence="1">Cell membrane</location>
        <topology evidence="1">Multi-pass membrane protein</topology>
    </subcellularLocation>
</comment>
<organism evidence="9 10">
    <name type="scientific">Lottia gigantea</name>
    <name type="common">Giant owl limpet</name>
    <dbReference type="NCBI Taxonomy" id="225164"/>
    <lineage>
        <taxon>Eukaryota</taxon>
        <taxon>Metazoa</taxon>
        <taxon>Spiralia</taxon>
        <taxon>Lophotrochozoa</taxon>
        <taxon>Mollusca</taxon>
        <taxon>Gastropoda</taxon>
        <taxon>Patellogastropoda</taxon>
        <taxon>Lottioidea</taxon>
        <taxon>Lottiidae</taxon>
        <taxon>Lottia</taxon>
    </lineage>
</organism>
<evidence type="ECO:0000256" key="3">
    <source>
        <dbReference type="ARBA" id="ARBA00022475"/>
    </source>
</evidence>
<dbReference type="EMBL" id="KB199905">
    <property type="protein sequence ID" value="ESP03948.1"/>
    <property type="molecule type" value="Genomic_DNA"/>
</dbReference>
<feature type="transmembrane region" description="Helical" evidence="8">
    <location>
        <begin position="189"/>
        <end position="206"/>
    </location>
</feature>
<dbReference type="AlphaFoldDB" id="V4B106"/>
<evidence type="ECO:0000256" key="7">
    <source>
        <dbReference type="PIRSR" id="PIRSR604254-1"/>
    </source>
</evidence>
<keyword evidence="5 8" id="KW-1133">Transmembrane helix</keyword>
<feature type="transmembrane region" description="Helical" evidence="8">
    <location>
        <begin position="218"/>
        <end position="239"/>
    </location>
</feature>
<dbReference type="InterPro" id="IPR004254">
    <property type="entry name" value="AdipoR/HlyIII-related"/>
</dbReference>
<evidence type="ECO:0000256" key="4">
    <source>
        <dbReference type="ARBA" id="ARBA00022692"/>
    </source>
</evidence>
<keyword evidence="7" id="KW-0479">Metal-binding</keyword>
<dbReference type="PANTHER" id="PTHR20855">
    <property type="entry name" value="ADIPOR/PROGESTIN RECEPTOR-RELATED"/>
    <property type="match status" value="1"/>
</dbReference>
<keyword evidence="3" id="KW-1003">Cell membrane</keyword>
<evidence type="ECO:0008006" key="11">
    <source>
        <dbReference type="Google" id="ProtNLM"/>
    </source>
</evidence>
<feature type="binding site" evidence="7">
    <location>
        <position position="216"/>
    </location>
    <ligand>
        <name>Zn(2+)</name>
        <dbReference type="ChEBI" id="CHEBI:29105"/>
    </ligand>
</feature>
<feature type="transmembrane region" description="Helical" evidence="8">
    <location>
        <begin position="71"/>
        <end position="94"/>
    </location>
</feature>
<dbReference type="GO" id="GO:0005886">
    <property type="term" value="C:plasma membrane"/>
    <property type="evidence" value="ECO:0007669"/>
    <property type="project" value="UniProtKB-SubCell"/>
</dbReference>
<evidence type="ECO:0000313" key="9">
    <source>
        <dbReference type="EMBL" id="ESP03948.1"/>
    </source>
</evidence>
<dbReference type="RefSeq" id="XP_009045430.1">
    <property type="nucleotide sequence ID" value="XM_009047182.1"/>
</dbReference>
<dbReference type="KEGG" id="lgi:LOTGIDRAFT_230242"/>
<name>V4B106_LOTGI</name>
<dbReference type="GO" id="GO:0140911">
    <property type="term" value="F:pore-forming activity"/>
    <property type="evidence" value="ECO:0007669"/>
    <property type="project" value="InterPro"/>
</dbReference>
<evidence type="ECO:0000256" key="6">
    <source>
        <dbReference type="ARBA" id="ARBA00023136"/>
    </source>
</evidence>